<evidence type="ECO:0000313" key="10">
    <source>
        <dbReference type="EnsemblMetazoa" id="BGLB035624-PA"/>
    </source>
</evidence>
<evidence type="ECO:0000259" key="9">
    <source>
        <dbReference type="PROSITE" id="PS50262"/>
    </source>
</evidence>
<dbReference type="VEuPathDB" id="VectorBase:BGLB035624"/>
<dbReference type="Proteomes" id="UP000076420">
    <property type="component" value="Unassembled WGS sequence"/>
</dbReference>
<evidence type="ECO:0000313" key="11">
    <source>
        <dbReference type="Proteomes" id="UP000076420"/>
    </source>
</evidence>
<reference evidence="10" key="1">
    <citation type="submission" date="2020-05" db="UniProtKB">
        <authorList>
            <consortium name="EnsemblMetazoa"/>
        </authorList>
    </citation>
    <scope>IDENTIFICATION</scope>
    <source>
        <strain evidence="10">BB02</strain>
    </source>
</reference>
<dbReference type="RefSeq" id="XP_013094759.2">
    <property type="nucleotide sequence ID" value="XM_013239305.2"/>
</dbReference>
<dbReference type="SUPFAM" id="SSF81321">
    <property type="entry name" value="Family A G protein-coupled receptor-like"/>
    <property type="match status" value="1"/>
</dbReference>
<evidence type="ECO:0000256" key="8">
    <source>
        <dbReference type="SAM" id="Phobius"/>
    </source>
</evidence>
<keyword evidence="2 8" id="KW-0812">Transmembrane</keyword>
<proteinExistence type="predicted"/>
<sequence length="342" mass="38603">MSAVNKIISDETLGMNSVIDPLVVTIILVFVSSVCTSVVCVFGIVANVINIQLFWKQGFRDGVNITLTSLAVSDLGAVIFELVYSTVINPLLLERDWVISKAIIGIISALTHEYFSRVSSVVTAFAALERCLCVTCPLKVKAMITTKVAIMVNASIFIIYTLYFFPQFYVVDFDWALISERNVTVYVVYTTARRAIFFPTTYYFTDILFPYCTFIILVSSCTILFVKLKSKAKWRNRVSSSGQGLSHVTVREQKSGVVFMAVSLMCVVLLLPQHLLFTALTFIRALAFNGYLADVRKVAYAFTRVFKTANSSFTIFIYYNMSTKYRSEFHKMFTKQTKAERL</sequence>
<dbReference type="InterPro" id="IPR017452">
    <property type="entry name" value="GPCR_Rhodpsn_7TM"/>
</dbReference>
<dbReference type="InterPro" id="IPR019427">
    <property type="entry name" value="7TM_GPCR_serpentine_rcpt_Srw"/>
</dbReference>
<evidence type="ECO:0000256" key="5">
    <source>
        <dbReference type="ARBA" id="ARBA00023136"/>
    </source>
</evidence>
<accession>A0A2C9LVX2</accession>
<feature type="transmembrane region" description="Helical" evidence="8">
    <location>
        <begin position="207"/>
        <end position="226"/>
    </location>
</feature>
<evidence type="ECO:0000256" key="2">
    <source>
        <dbReference type="ARBA" id="ARBA00022692"/>
    </source>
</evidence>
<dbReference type="OrthoDB" id="10288034at2759"/>
<name>A0A2C9LVX2_BIOGL</name>
<evidence type="ECO:0000256" key="7">
    <source>
        <dbReference type="ARBA" id="ARBA00023224"/>
    </source>
</evidence>
<dbReference type="PROSITE" id="PS50262">
    <property type="entry name" value="G_PROTEIN_RECEP_F1_2"/>
    <property type="match status" value="1"/>
</dbReference>
<keyword evidence="6" id="KW-0675">Receptor</keyword>
<dbReference type="AlphaFoldDB" id="A0A2C9LVX2"/>
<dbReference type="PANTHER" id="PTHR24243">
    <property type="entry name" value="G-PROTEIN COUPLED RECEPTOR"/>
    <property type="match status" value="1"/>
</dbReference>
<dbReference type="GO" id="GO:0005886">
    <property type="term" value="C:plasma membrane"/>
    <property type="evidence" value="ECO:0007669"/>
    <property type="project" value="TreeGrafter"/>
</dbReference>
<feature type="domain" description="G-protein coupled receptors family 1 profile" evidence="9">
    <location>
        <begin position="46"/>
        <end position="318"/>
    </location>
</feature>
<keyword evidence="4" id="KW-0297">G-protein coupled receptor</keyword>
<protein>
    <recommendedName>
        <fullName evidence="9">G-protein coupled receptors family 1 profile domain-containing protein</fullName>
    </recommendedName>
</protein>
<evidence type="ECO:0000256" key="4">
    <source>
        <dbReference type="ARBA" id="ARBA00023040"/>
    </source>
</evidence>
<comment type="subcellular location">
    <subcellularLocation>
        <location evidence="1">Membrane</location>
        <topology evidence="1">Multi-pass membrane protein</topology>
    </subcellularLocation>
</comment>
<dbReference type="GO" id="GO:0008528">
    <property type="term" value="F:G protein-coupled peptide receptor activity"/>
    <property type="evidence" value="ECO:0007669"/>
    <property type="project" value="InterPro"/>
</dbReference>
<feature type="transmembrane region" description="Helical" evidence="8">
    <location>
        <begin position="257"/>
        <end position="286"/>
    </location>
</feature>
<dbReference type="EnsemblMetazoa" id="BGLB035624-RA">
    <property type="protein sequence ID" value="BGLB035624-PA"/>
    <property type="gene ID" value="BGLB035624"/>
</dbReference>
<gene>
    <name evidence="10" type="primary">106078448</name>
</gene>
<evidence type="ECO:0000256" key="6">
    <source>
        <dbReference type="ARBA" id="ARBA00023170"/>
    </source>
</evidence>
<dbReference type="Pfam" id="PF10324">
    <property type="entry name" value="7TM_GPCR_Srw"/>
    <property type="match status" value="1"/>
</dbReference>
<feature type="transmembrane region" description="Helical" evidence="8">
    <location>
        <begin position="148"/>
        <end position="165"/>
    </location>
</feature>
<keyword evidence="5 8" id="KW-0472">Membrane</keyword>
<feature type="transmembrane region" description="Helical" evidence="8">
    <location>
        <begin position="22"/>
        <end position="49"/>
    </location>
</feature>
<feature type="transmembrane region" description="Helical" evidence="8">
    <location>
        <begin position="298"/>
        <end position="319"/>
    </location>
</feature>
<dbReference type="Gene3D" id="1.20.1070.10">
    <property type="entry name" value="Rhodopsin 7-helix transmembrane proteins"/>
    <property type="match status" value="1"/>
</dbReference>
<organism evidence="10 11">
    <name type="scientific">Biomphalaria glabrata</name>
    <name type="common">Bloodfluke planorb</name>
    <name type="synonym">Freshwater snail</name>
    <dbReference type="NCBI Taxonomy" id="6526"/>
    <lineage>
        <taxon>Eukaryota</taxon>
        <taxon>Metazoa</taxon>
        <taxon>Spiralia</taxon>
        <taxon>Lophotrochozoa</taxon>
        <taxon>Mollusca</taxon>
        <taxon>Gastropoda</taxon>
        <taxon>Heterobranchia</taxon>
        <taxon>Euthyneura</taxon>
        <taxon>Panpulmonata</taxon>
        <taxon>Hygrophila</taxon>
        <taxon>Lymnaeoidea</taxon>
        <taxon>Planorbidae</taxon>
        <taxon>Biomphalaria</taxon>
    </lineage>
</organism>
<evidence type="ECO:0000256" key="3">
    <source>
        <dbReference type="ARBA" id="ARBA00022989"/>
    </source>
</evidence>
<keyword evidence="7" id="KW-0807">Transducer</keyword>
<dbReference type="PANTHER" id="PTHR24243:SF233">
    <property type="entry name" value="THYROTROPIN-RELEASING HORMONE RECEPTOR"/>
    <property type="match status" value="1"/>
</dbReference>
<dbReference type="KEGG" id="bgt:106078448"/>
<evidence type="ECO:0000256" key="1">
    <source>
        <dbReference type="ARBA" id="ARBA00004141"/>
    </source>
</evidence>
<dbReference type="VEuPathDB" id="VectorBase:BGLAX_034224"/>
<keyword evidence="3 8" id="KW-1133">Transmembrane helix</keyword>